<comment type="subcellular location">
    <subcellularLocation>
        <location evidence="1">Cell membrane</location>
        <topology evidence="1">Multi-pass membrane protein</topology>
    </subcellularLocation>
</comment>
<keyword evidence="9" id="KW-1185">Reference proteome</keyword>
<feature type="transmembrane region" description="Helical" evidence="7">
    <location>
        <begin position="33"/>
        <end position="52"/>
    </location>
</feature>
<dbReference type="Proteomes" id="UP000032360">
    <property type="component" value="Unassembled WGS sequence"/>
</dbReference>
<feature type="transmembrane region" description="Helical" evidence="7">
    <location>
        <begin position="64"/>
        <end position="84"/>
    </location>
</feature>
<dbReference type="PRINTS" id="PR00949">
    <property type="entry name" value="TYPE3IMAPROT"/>
</dbReference>
<comment type="caution">
    <text evidence="8">The sequence shown here is derived from an EMBL/GenBank/DDBJ whole genome shotgun (WGS) entry which is preliminary data.</text>
</comment>
<comment type="similarity">
    <text evidence="2">Belongs to the FHIPEP (flagella/HR/invasion proteins export pore) family.</text>
</comment>
<dbReference type="EMBL" id="JXYS01000080">
    <property type="protein sequence ID" value="KJF16549.1"/>
    <property type="molecule type" value="Genomic_DNA"/>
</dbReference>
<dbReference type="InterPro" id="IPR042193">
    <property type="entry name" value="FHIPEP_3"/>
</dbReference>
<dbReference type="InterPro" id="IPR042194">
    <property type="entry name" value="FHIPEP_1"/>
</dbReference>
<dbReference type="PATRIC" id="fig|1280514.3.peg.3425"/>
<dbReference type="PANTHER" id="PTHR30161:SF1">
    <property type="entry name" value="FLAGELLAR BIOSYNTHESIS PROTEIN FLHA-RELATED"/>
    <property type="match status" value="1"/>
</dbReference>
<keyword evidence="6 7" id="KW-0472">Membrane</keyword>
<keyword evidence="8" id="KW-0966">Cell projection</keyword>
<dbReference type="Gene3D" id="1.10.8.540">
    <property type="entry name" value="FHIPEP family, domain 3"/>
    <property type="match status" value="1"/>
</dbReference>
<evidence type="ECO:0000256" key="7">
    <source>
        <dbReference type="SAM" id="Phobius"/>
    </source>
</evidence>
<feature type="transmembrane region" description="Helical" evidence="7">
    <location>
        <begin position="272"/>
        <end position="290"/>
    </location>
</feature>
<keyword evidence="3" id="KW-1003">Cell membrane</keyword>
<dbReference type="GO" id="GO:0044780">
    <property type="term" value="P:bacterial-type flagellum assembly"/>
    <property type="evidence" value="ECO:0007669"/>
    <property type="project" value="TreeGrafter"/>
</dbReference>
<proteinExistence type="inferred from homology"/>
<feature type="transmembrane region" description="Helical" evidence="7">
    <location>
        <begin position="191"/>
        <end position="212"/>
    </location>
</feature>
<evidence type="ECO:0000256" key="6">
    <source>
        <dbReference type="ARBA" id="ARBA00023136"/>
    </source>
</evidence>
<name>A0A0D8HFA0_9ACTN</name>
<evidence type="ECO:0000256" key="1">
    <source>
        <dbReference type="ARBA" id="ARBA00004651"/>
    </source>
</evidence>
<dbReference type="Gene3D" id="3.40.50.12790">
    <property type="entry name" value="FHIPEP family, domain 4"/>
    <property type="match status" value="1"/>
</dbReference>
<gene>
    <name evidence="8" type="primary">flhA</name>
    <name evidence="8" type="ORF">AXFE_26120</name>
</gene>
<keyword evidence="5 7" id="KW-1133">Transmembrane helix</keyword>
<dbReference type="GO" id="GO:0005886">
    <property type="term" value="C:plasma membrane"/>
    <property type="evidence" value="ECO:0007669"/>
    <property type="project" value="UniProtKB-SubCell"/>
</dbReference>
<evidence type="ECO:0000256" key="3">
    <source>
        <dbReference type="ARBA" id="ARBA00022475"/>
    </source>
</evidence>
<dbReference type="PIRSF" id="PIRSF005419">
    <property type="entry name" value="FlhA"/>
    <property type="match status" value="1"/>
</dbReference>
<dbReference type="PANTHER" id="PTHR30161">
    <property type="entry name" value="FLAGELLAR EXPORT PROTEIN, MEMBRANE FLHA SUBUNIT-RELATED"/>
    <property type="match status" value="1"/>
</dbReference>
<keyword evidence="8" id="KW-0969">Cilium</keyword>
<dbReference type="GO" id="GO:0009306">
    <property type="term" value="P:protein secretion"/>
    <property type="evidence" value="ECO:0007669"/>
    <property type="project" value="InterPro"/>
</dbReference>
<organism evidence="8 9">
    <name type="scientific">Acidithrix ferrooxidans</name>
    <dbReference type="NCBI Taxonomy" id="1280514"/>
    <lineage>
        <taxon>Bacteria</taxon>
        <taxon>Bacillati</taxon>
        <taxon>Actinomycetota</taxon>
        <taxon>Acidimicrobiia</taxon>
        <taxon>Acidimicrobiales</taxon>
        <taxon>Acidimicrobiaceae</taxon>
        <taxon>Acidithrix</taxon>
    </lineage>
</organism>
<protein>
    <submittedName>
        <fullName evidence="8">Flagellar biosynthesis protein FlhA</fullName>
    </submittedName>
</protein>
<keyword evidence="4 7" id="KW-0812">Transmembrane</keyword>
<dbReference type="STRING" id="1280514.AXFE_26120"/>
<dbReference type="Pfam" id="PF00771">
    <property type="entry name" value="FHIPEP"/>
    <property type="match status" value="1"/>
</dbReference>
<evidence type="ECO:0000313" key="8">
    <source>
        <dbReference type="EMBL" id="KJF16549.1"/>
    </source>
</evidence>
<feature type="transmembrane region" description="Helical" evidence="7">
    <location>
        <begin position="7"/>
        <end position="27"/>
    </location>
</feature>
<dbReference type="Gene3D" id="3.40.30.60">
    <property type="entry name" value="FHIPEP family, domain 1"/>
    <property type="match status" value="1"/>
</dbReference>
<dbReference type="OrthoDB" id="9759185at2"/>
<keyword evidence="8" id="KW-0282">Flagellum</keyword>
<sequence length="683" mass="73042">MKAGKWTLFGVPLAIVAIVVMLVVPIPSILLDILISINITFAVLVLMMAIRVKSVLEFSAFPSVLLIATVFRLALNISATRLVLLHGFAGSVIESFGHFVVGGSIVVGLVIFFILFIIQFVVITNGAGRVAEVAARFTLDAMPGKQMAIDADLNAGHINEAEARLRREKISKEADFYGAMDGASKFVKGDAIAAVIITMINLIGGFTVGVLQNHLGLTQAISTYSLLSVGDGLVSQIPALLLSVSTGLIVTRSAGENDFGLDLLSQFKSQKHAMTMAGGIIAGLGILPGLPKLPFILVGSVVYIIGRRNNAQADASAKVEKEEPKVIAPLPLDTPEALMNTMKVEPLTLELAIDLLDLLDTPMGGDLLDRVRGLRRKIANELGLVLPPVRTRDNIELAMTEYAISVHEVQVAKGRAPQGRSLAIGGDLHLIPGEMDKEPVFGLEAKWIPSSMKQQAMMMGATVVDRSSVITTHLSEVVKRHAGELLSRQQVKELIDAIKKGNEAVVEELGAAGINLSEVQRTLKDILDEGVPIRDLTRILEAITERARVSRDPDNLLEAARVALGPSIVSLKLTDGELPMITLDGLVTTHLMETLKITEAGLTLGADPTYVRRVVDEVGAIFADSETKGKSPVLVVQPKLRAATYRTIHPLIPRLSVISTAELGGSYRPNLIGVVSLVNASAI</sequence>
<accession>A0A0D8HFA0</accession>
<dbReference type="InterPro" id="IPR025505">
    <property type="entry name" value="FHIPEP_CS"/>
</dbReference>
<evidence type="ECO:0000256" key="5">
    <source>
        <dbReference type="ARBA" id="ARBA00022989"/>
    </source>
</evidence>
<evidence type="ECO:0000256" key="4">
    <source>
        <dbReference type="ARBA" id="ARBA00022692"/>
    </source>
</evidence>
<evidence type="ECO:0000256" key="2">
    <source>
        <dbReference type="ARBA" id="ARBA00008835"/>
    </source>
</evidence>
<dbReference type="InterPro" id="IPR001712">
    <property type="entry name" value="T3SS_FHIPEP"/>
</dbReference>
<dbReference type="InterPro" id="IPR042196">
    <property type="entry name" value="FHIPEP_4"/>
</dbReference>
<evidence type="ECO:0000313" key="9">
    <source>
        <dbReference type="Proteomes" id="UP000032360"/>
    </source>
</evidence>
<feature type="transmembrane region" description="Helical" evidence="7">
    <location>
        <begin position="96"/>
        <end position="122"/>
    </location>
</feature>
<feature type="transmembrane region" description="Helical" evidence="7">
    <location>
        <begin position="232"/>
        <end position="251"/>
    </location>
</feature>
<dbReference type="RefSeq" id="WP_052606311.1">
    <property type="nucleotide sequence ID" value="NZ_JXYS01000080.1"/>
</dbReference>
<dbReference type="AlphaFoldDB" id="A0A0D8HFA0"/>
<dbReference type="PROSITE" id="PS00994">
    <property type="entry name" value="FHIPEP"/>
    <property type="match status" value="1"/>
</dbReference>
<reference evidence="8 9" key="1">
    <citation type="submission" date="2015-01" db="EMBL/GenBank/DDBJ databases">
        <title>Draft genome of the acidophilic iron oxidizer Acidithrix ferrooxidans strain Py-F3.</title>
        <authorList>
            <person name="Poehlein A."/>
            <person name="Eisen S."/>
            <person name="Schloemann M."/>
            <person name="Johnson B.D."/>
            <person name="Daniel R."/>
            <person name="Muehling M."/>
        </authorList>
    </citation>
    <scope>NUCLEOTIDE SEQUENCE [LARGE SCALE GENOMIC DNA]</scope>
    <source>
        <strain evidence="8 9">Py-F3</strain>
    </source>
</reference>